<accession>A0ABY0RFI8</accession>
<feature type="region of interest" description="Disordered" evidence="1">
    <location>
        <begin position="1"/>
        <end position="34"/>
    </location>
</feature>
<reference evidence="2 3" key="1">
    <citation type="submission" date="2016-10" db="EMBL/GenBank/DDBJ databases">
        <authorList>
            <person name="Varghese N."/>
            <person name="Submissions S."/>
        </authorList>
    </citation>
    <scope>NUCLEOTIDE SEQUENCE [LARGE SCALE GENOMIC DNA]</scope>
    <source>
        <strain evidence="2 3">BS2776</strain>
    </source>
</reference>
<dbReference type="EMBL" id="LT629706">
    <property type="protein sequence ID" value="SDN96466.1"/>
    <property type="molecule type" value="Genomic_DNA"/>
</dbReference>
<evidence type="ECO:0000313" key="2">
    <source>
        <dbReference type="EMBL" id="SDN96466.1"/>
    </source>
</evidence>
<evidence type="ECO:0000256" key="1">
    <source>
        <dbReference type="SAM" id="MobiDB-lite"/>
    </source>
</evidence>
<keyword evidence="3" id="KW-1185">Reference proteome</keyword>
<gene>
    <name evidence="2" type="ORF">SAMN04490208_2061</name>
</gene>
<dbReference type="Proteomes" id="UP000181903">
    <property type="component" value="Chromosome I"/>
</dbReference>
<feature type="compositionally biased region" description="Basic residues" evidence="1">
    <location>
        <begin position="1"/>
        <end position="11"/>
    </location>
</feature>
<organism evidence="2 3">
    <name type="scientific">Pseudomonas poae</name>
    <dbReference type="NCBI Taxonomy" id="200451"/>
    <lineage>
        <taxon>Bacteria</taxon>
        <taxon>Pseudomonadati</taxon>
        <taxon>Pseudomonadota</taxon>
        <taxon>Gammaproteobacteria</taxon>
        <taxon>Pseudomonadales</taxon>
        <taxon>Pseudomonadaceae</taxon>
        <taxon>Pseudomonas</taxon>
    </lineage>
</organism>
<sequence>MLPGKTRKARNIGKDAIDAMAGMPGNTGKDADAL</sequence>
<name>A0ABY0RFI8_9PSED</name>
<proteinExistence type="predicted"/>
<evidence type="ECO:0000313" key="3">
    <source>
        <dbReference type="Proteomes" id="UP000181903"/>
    </source>
</evidence>
<protein>
    <submittedName>
        <fullName evidence="2">Uncharacterized protein</fullName>
    </submittedName>
</protein>